<evidence type="ECO:0000256" key="1">
    <source>
        <dbReference type="SAM" id="MobiDB-lite"/>
    </source>
</evidence>
<keyword evidence="3" id="KW-1185">Reference proteome</keyword>
<organism evidence="2 3">
    <name type="scientific">Hemibagrus guttatus</name>
    <dbReference type="NCBI Taxonomy" id="175788"/>
    <lineage>
        <taxon>Eukaryota</taxon>
        <taxon>Metazoa</taxon>
        <taxon>Chordata</taxon>
        <taxon>Craniata</taxon>
        <taxon>Vertebrata</taxon>
        <taxon>Euteleostomi</taxon>
        <taxon>Actinopterygii</taxon>
        <taxon>Neopterygii</taxon>
        <taxon>Teleostei</taxon>
        <taxon>Ostariophysi</taxon>
        <taxon>Siluriformes</taxon>
        <taxon>Bagridae</taxon>
        <taxon>Hemibagrus</taxon>
    </lineage>
</organism>
<accession>A0AAE0QV20</accession>
<sequence>MENLAAMETWLQWKIWLLWKPGCYGNVAAMENMAAMETWLLWKRGCNGKYGCYGNLAAMGKRNKPSLDTASSPDSVSVRGRGENKAIKTSLCVVVVHQLFTSSWNVTMPKEMRVLDSAGTSHWRCPVACRTPEAPPAAIVLFDGVGRVQLCCIAGPATALLPLPADGEHSEESSVDCPRRTPPAGPGCSLAGSAVDPRMPGC</sequence>
<evidence type="ECO:0000313" key="2">
    <source>
        <dbReference type="EMBL" id="KAK3533174.1"/>
    </source>
</evidence>
<dbReference type="AlphaFoldDB" id="A0AAE0QV20"/>
<name>A0AAE0QV20_9TELE</name>
<reference evidence="2" key="1">
    <citation type="submission" date="2023-06" db="EMBL/GenBank/DDBJ databases">
        <title>Male Hemibagrus guttatus genome.</title>
        <authorList>
            <person name="Bian C."/>
        </authorList>
    </citation>
    <scope>NUCLEOTIDE SEQUENCE</scope>
    <source>
        <strain evidence="2">Male_cb2023</strain>
        <tissue evidence="2">Muscle</tissue>
    </source>
</reference>
<dbReference type="EMBL" id="JAUCMX010000010">
    <property type="protein sequence ID" value="KAK3533174.1"/>
    <property type="molecule type" value="Genomic_DNA"/>
</dbReference>
<comment type="caution">
    <text evidence="2">The sequence shown here is derived from an EMBL/GenBank/DDBJ whole genome shotgun (WGS) entry which is preliminary data.</text>
</comment>
<evidence type="ECO:0000313" key="3">
    <source>
        <dbReference type="Proteomes" id="UP001274896"/>
    </source>
</evidence>
<feature type="region of interest" description="Disordered" evidence="1">
    <location>
        <begin position="164"/>
        <end position="190"/>
    </location>
</feature>
<protein>
    <submittedName>
        <fullName evidence="2">Uncharacterized protein</fullName>
    </submittedName>
</protein>
<dbReference type="Proteomes" id="UP001274896">
    <property type="component" value="Unassembled WGS sequence"/>
</dbReference>
<proteinExistence type="predicted"/>
<gene>
    <name evidence="2" type="ORF">QTP70_012428</name>
</gene>